<dbReference type="SUPFAM" id="SSF50249">
    <property type="entry name" value="Nucleic acid-binding proteins"/>
    <property type="match status" value="1"/>
</dbReference>
<dbReference type="SUPFAM" id="SSF54211">
    <property type="entry name" value="Ribosomal protein S5 domain 2-like"/>
    <property type="match status" value="2"/>
</dbReference>
<dbReference type="InterPro" id="IPR015847">
    <property type="entry name" value="ExoRNase_PH_dom2"/>
</dbReference>
<dbReference type="GO" id="GO:0005829">
    <property type="term" value="C:cytosol"/>
    <property type="evidence" value="ECO:0007669"/>
    <property type="project" value="TreeGrafter"/>
</dbReference>
<dbReference type="PROSITE" id="PS50084">
    <property type="entry name" value="KH_TYPE_1"/>
    <property type="match status" value="1"/>
</dbReference>
<keyword evidence="11" id="KW-1185">Reference proteome</keyword>
<dbReference type="Pfam" id="PF03726">
    <property type="entry name" value="PNPase"/>
    <property type="match status" value="1"/>
</dbReference>
<dbReference type="CDD" id="cd04472">
    <property type="entry name" value="S1_PNPase"/>
    <property type="match status" value="1"/>
</dbReference>
<evidence type="ECO:0000256" key="4">
    <source>
        <dbReference type="ARBA" id="ARBA00022695"/>
    </source>
</evidence>
<dbReference type="InterPro" id="IPR014069">
    <property type="entry name" value="GPSI/PNP"/>
</dbReference>
<dbReference type="PIRSF" id="PIRSF005499">
    <property type="entry name" value="PNPase"/>
    <property type="match status" value="1"/>
</dbReference>
<dbReference type="FunFam" id="3.30.230.70:FF:000002">
    <property type="entry name" value="Polyribonucleotide nucleotidyltransferase"/>
    <property type="match status" value="1"/>
</dbReference>
<dbReference type="EC" id="2.7.7.8" evidence="8"/>
<comment type="similarity">
    <text evidence="1 8">Belongs to the polyribonucleotide nucleotidyltransferase family.</text>
</comment>
<dbReference type="Pfam" id="PF01138">
    <property type="entry name" value="RNase_PH"/>
    <property type="match status" value="2"/>
</dbReference>
<keyword evidence="7 8" id="KW-0694">RNA-binding</keyword>
<evidence type="ECO:0000259" key="9">
    <source>
        <dbReference type="PROSITE" id="PS50126"/>
    </source>
</evidence>
<dbReference type="EMBL" id="LQPZ01000040">
    <property type="protein sequence ID" value="ORX01098.1"/>
    <property type="molecule type" value="Genomic_DNA"/>
</dbReference>
<comment type="function">
    <text evidence="8">Involved in mRNA degradation. Catalyzes the phosphorolysis of single-stranded polyribonucleotides processively in the 3'- to 5'-direction.</text>
</comment>
<evidence type="ECO:0000256" key="7">
    <source>
        <dbReference type="ARBA" id="ARBA00022884"/>
    </source>
</evidence>
<dbReference type="AlphaFoldDB" id="A0A1X2EHM7"/>
<protein>
    <recommendedName>
        <fullName evidence="8">Polyribonucleotide nucleotidyltransferase</fullName>
        <ecNumber evidence="8">2.7.7.8</ecNumber>
    </recommendedName>
    <alternativeName>
        <fullName evidence="8">Polynucleotide phosphorylase</fullName>
        <shortName evidence="8">PNPase</shortName>
    </alternativeName>
</protein>
<dbReference type="InterPro" id="IPR012340">
    <property type="entry name" value="NA-bd_OB-fold"/>
</dbReference>
<dbReference type="HAMAP" id="MF_01595">
    <property type="entry name" value="PNPase"/>
    <property type="match status" value="1"/>
</dbReference>
<dbReference type="NCBIfam" id="NF008805">
    <property type="entry name" value="PRK11824.1"/>
    <property type="match status" value="1"/>
</dbReference>
<keyword evidence="3 8" id="KW-0808">Transferase</keyword>
<dbReference type="FunFam" id="2.40.50.140:FF:000069">
    <property type="entry name" value="Polyribonucleotide nucleotidyltransferase"/>
    <property type="match status" value="1"/>
</dbReference>
<dbReference type="GO" id="GO:0000175">
    <property type="term" value="F:3'-5'-RNA exonuclease activity"/>
    <property type="evidence" value="ECO:0007669"/>
    <property type="project" value="TreeGrafter"/>
</dbReference>
<dbReference type="Gene3D" id="3.30.230.70">
    <property type="entry name" value="GHMP Kinase, N-terminal domain"/>
    <property type="match status" value="2"/>
</dbReference>
<evidence type="ECO:0000256" key="8">
    <source>
        <dbReference type="HAMAP-Rule" id="MF_01595"/>
    </source>
</evidence>
<keyword evidence="4 8" id="KW-0548">Nucleotidyltransferase</keyword>
<keyword evidence="5 8" id="KW-0479">Metal-binding</keyword>
<dbReference type="NCBIfam" id="TIGR03591">
    <property type="entry name" value="polynuc_phos"/>
    <property type="match status" value="1"/>
</dbReference>
<evidence type="ECO:0000256" key="5">
    <source>
        <dbReference type="ARBA" id="ARBA00022723"/>
    </source>
</evidence>
<dbReference type="SUPFAM" id="SSF54791">
    <property type="entry name" value="Eukaryotic type KH-domain (KH-domain type I)"/>
    <property type="match status" value="1"/>
</dbReference>
<dbReference type="InterPro" id="IPR004087">
    <property type="entry name" value="KH_dom"/>
</dbReference>
<sequence length="738" mass="78485">MFESTATIDNGSFGTRTIRFETGRLAQQAAGAVAAYLDDETMLLSATTASKAPKEHFDFFPLTVDVEERMYAAGRIPGSFFRREGRPSTDAILTCRLTDRPLRPSFVSGLRNEVQVVVTVLSLDPNDLYDVVAINAASASTQLAGLPFSGPVGAVRVALIDGTWVAFPTVEQLERAVFDMVVAGRTLDDGDVAIMMVEAEATDDVLALIEAGAQAPTEAVVAEGLEAAKPFIAELCKAQRELADAAAKPTAEYPLFPEYGEDVYYSVASLASDELGKALSIAGKAERNARTDEIKNEVAERLAGTYEGREKEIGAAYRALTKKLVRQRILTDHFRIDGRGVSDIRALGAEVAVVPRAHGSALFERGETQIMGVTTLDMVKMAQQIDSLGPETSKRYMHHYNFPPYSTGETGRVGSPKRREIGHGALAERALIPVLPSVEEFPYAIRQVSEALSSNGSTSMGSVCASTLSLLNAGVPLKAPVAGIAMGLVSDDVELEGGGTERRFVALTDILGAEDAFGDMDFKVAGTRQFVTALQLDTKLDGIPSQVLAGALSQAREARLTILDVMSEAIDEPDEMSPYAPRVTTIKVPVDKIGEVIGPKGKIINSITEETGAQISIEDDGTIFVGATDGPSAQAAIDKINAIANPQLPKAGERFLGTVVKTTDFGAFVSLLPGRDGLVHISKLGRGKRIARVEDVVSVGDKLRVEIADIDNRGKISLVLIDEDAAETAPADAATTGS</sequence>
<dbReference type="InterPro" id="IPR036345">
    <property type="entry name" value="ExoRNase_PH_dom2_sf"/>
</dbReference>
<dbReference type="GO" id="GO:0000287">
    <property type="term" value="F:magnesium ion binding"/>
    <property type="evidence" value="ECO:0007669"/>
    <property type="project" value="UniProtKB-UniRule"/>
</dbReference>
<feature type="domain" description="S1 motif" evidence="9">
    <location>
        <begin position="652"/>
        <end position="721"/>
    </location>
</feature>
<proteinExistence type="inferred from homology"/>
<dbReference type="STRING" id="1798.AWC30_14595"/>
<dbReference type="SMART" id="SM00316">
    <property type="entry name" value="S1"/>
    <property type="match status" value="1"/>
</dbReference>
<dbReference type="Pfam" id="PF03725">
    <property type="entry name" value="RNase_PH_C"/>
    <property type="match status" value="1"/>
</dbReference>
<keyword evidence="2 8" id="KW-0963">Cytoplasm</keyword>
<gene>
    <name evidence="8" type="primary">pnp</name>
    <name evidence="10" type="ORF">AWC30_14595</name>
</gene>
<dbReference type="Pfam" id="PF00575">
    <property type="entry name" value="S1"/>
    <property type="match status" value="1"/>
</dbReference>
<keyword evidence="6 8" id="KW-0460">Magnesium</keyword>
<accession>A0A1X2EHM7</accession>
<dbReference type="SUPFAM" id="SSF55666">
    <property type="entry name" value="Ribonuclease PH domain 2-like"/>
    <property type="match status" value="2"/>
</dbReference>
<dbReference type="GO" id="GO:0006396">
    <property type="term" value="P:RNA processing"/>
    <property type="evidence" value="ECO:0007669"/>
    <property type="project" value="InterPro"/>
</dbReference>
<dbReference type="InterPro" id="IPR015848">
    <property type="entry name" value="PNPase_PH_RNA-bd_bac/org-type"/>
</dbReference>
<evidence type="ECO:0000256" key="1">
    <source>
        <dbReference type="ARBA" id="ARBA00007404"/>
    </source>
</evidence>
<name>A0A1X2EHM7_9MYCO</name>
<dbReference type="CDD" id="cd02393">
    <property type="entry name" value="KH-I_PNPase"/>
    <property type="match status" value="1"/>
</dbReference>
<dbReference type="PANTHER" id="PTHR11252:SF0">
    <property type="entry name" value="POLYRIBONUCLEOTIDE NUCLEOTIDYLTRANSFERASE 1, MITOCHONDRIAL"/>
    <property type="match status" value="1"/>
</dbReference>
<dbReference type="InterPro" id="IPR020568">
    <property type="entry name" value="Ribosomal_Su5_D2-typ_SF"/>
</dbReference>
<dbReference type="FunFam" id="3.30.1370.10:FF:000001">
    <property type="entry name" value="Polyribonucleotide nucleotidyltransferase"/>
    <property type="match status" value="1"/>
</dbReference>
<evidence type="ECO:0000313" key="10">
    <source>
        <dbReference type="EMBL" id="ORX01098.1"/>
    </source>
</evidence>
<evidence type="ECO:0000256" key="3">
    <source>
        <dbReference type="ARBA" id="ARBA00022679"/>
    </source>
</evidence>
<dbReference type="Pfam" id="PF00013">
    <property type="entry name" value="KH_1"/>
    <property type="match status" value="1"/>
</dbReference>
<comment type="subcellular location">
    <subcellularLocation>
        <location evidence="8">Cytoplasm</location>
    </subcellularLocation>
</comment>
<dbReference type="InterPro" id="IPR027408">
    <property type="entry name" value="PNPase/RNase_PH_dom_sf"/>
</dbReference>
<evidence type="ECO:0000313" key="11">
    <source>
        <dbReference type="Proteomes" id="UP000193090"/>
    </source>
</evidence>
<dbReference type="FunFam" id="3.30.230.70:FF:000001">
    <property type="entry name" value="Polyribonucleotide nucleotidyltransferase"/>
    <property type="match status" value="1"/>
</dbReference>
<dbReference type="GO" id="GO:0004654">
    <property type="term" value="F:polyribonucleotide nucleotidyltransferase activity"/>
    <property type="evidence" value="ECO:0007669"/>
    <property type="project" value="UniProtKB-UniRule"/>
</dbReference>
<comment type="catalytic activity">
    <reaction evidence="8">
        <text>RNA(n+1) + phosphate = RNA(n) + a ribonucleoside 5'-diphosphate</text>
        <dbReference type="Rhea" id="RHEA:22096"/>
        <dbReference type="Rhea" id="RHEA-COMP:14527"/>
        <dbReference type="Rhea" id="RHEA-COMP:17342"/>
        <dbReference type="ChEBI" id="CHEBI:43474"/>
        <dbReference type="ChEBI" id="CHEBI:57930"/>
        <dbReference type="ChEBI" id="CHEBI:140395"/>
        <dbReference type="EC" id="2.7.7.8"/>
    </reaction>
</comment>
<comment type="cofactor">
    <cofactor evidence="8">
        <name>Mg(2+)</name>
        <dbReference type="ChEBI" id="CHEBI:18420"/>
    </cofactor>
</comment>
<evidence type="ECO:0000256" key="6">
    <source>
        <dbReference type="ARBA" id="ARBA00022842"/>
    </source>
</evidence>
<dbReference type="Proteomes" id="UP000193090">
    <property type="component" value="Unassembled WGS sequence"/>
</dbReference>
<dbReference type="GO" id="GO:0006402">
    <property type="term" value="P:mRNA catabolic process"/>
    <property type="evidence" value="ECO:0007669"/>
    <property type="project" value="UniProtKB-UniRule"/>
</dbReference>
<dbReference type="Gene3D" id="2.40.50.140">
    <property type="entry name" value="Nucleic acid-binding proteins"/>
    <property type="match status" value="1"/>
</dbReference>
<dbReference type="InterPro" id="IPR001247">
    <property type="entry name" value="ExoRNase_PH_dom1"/>
</dbReference>
<dbReference type="PROSITE" id="PS50126">
    <property type="entry name" value="S1"/>
    <property type="match status" value="1"/>
</dbReference>
<evidence type="ECO:0000256" key="2">
    <source>
        <dbReference type="ARBA" id="ARBA00022490"/>
    </source>
</evidence>
<dbReference type="PANTHER" id="PTHR11252">
    <property type="entry name" value="POLYRIBONUCLEOTIDE NUCLEOTIDYLTRANSFERASE"/>
    <property type="match status" value="1"/>
</dbReference>
<organism evidence="10 11">
    <name type="scientific">Mycolicibacillus trivialis</name>
    <dbReference type="NCBI Taxonomy" id="1798"/>
    <lineage>
        <taxon>Bacteria</taxon>
        <taxon>Bacillati</taxon>
        <taxon>Actinomycetota</taxon>
        <taxon>Actinomycetes</taxon>
        <taxon>Mycobacteriales</taxon>
        <taxon>Mycobacteriaceae</taxon>
        <taxon>Mycolicibacillus</taxon>
    </lineage>
</organism>
<comment type="caution">
    <text evidence="10">The sequence shown here is derived from an EMBL/GenBank/DDBJ whole genome shotgun (WGS) entry which is preliminary data.</text>
</comment>
<feature type="binding site" evidence="8">
    <location>
        <position position="515"/>
    </location>
    <ligand>
        <name>Mg(2+)</name>
        <dbReference type="ChEBI" id="CHEBI:18420"/>
    </ligand>
</feature>
<dbReference type="Gene3D" id="3.30.1370.10">
    <property type="entry name" value="K Homology domain, type 1"/>
    <property type="match status" value="1"/>
</dbReference>
<dbReference type="InterPro" id="IPR004088">
    <property type="entry name" value="KH_dom_type_1"/>
</dbReference>
<dbReference type="InterPro" id="IPR003029">
    <property type="entry name" value="S1_domain"/>
</dbReference>
<dbReference type="SUPFAM" id="SSF46915">
    <property type="entry name" value="Polynucleotide phosphorylase/guanosine pentaphosphate synthase (PNPase/GPSI), domain 3"/>
    <property type="match status" value="1"/>
</dbReference>
<dbReference type="CDD" id="cd11364">
    <property type="entry name" value="RNase_PH_PNPase_2"/>
    <property type="match status" value="1"/>
</dbReference>
<dbReference type="InterPro" id="IPR012162">
    <property type="entry name" value="PNPase"/>
</dbReference>
<dbReference type="GO" id="GO:0003723">
    <property type="term" value="F:RNA binding"/>
    <property type="evidence" value="ECO:0007669"/>
    <property type="project" value="UniProtKB-UniRule"/>
</dbReference>
<dbReference type="NCBIfam" id="TIGR02696">
    <property type="entry name" value="pppGpp_PNP"/>
    <property type="match status" value="1"/>
</dbReference>
<dbReference type="InterPro" id="IPR036456">
    <property type="entry name" value="PNPase_PH_RNA-bd_sf"/>
</dbReference>
<feature type="binding site" evidence="8">
    <location>
        <position position="521"/>
    </location>
    <ligand>
        <name>Mg(2+)</name>
        <dbReference type="ChEBI" id="CHEBI:18420"/>
    </ligand>
</feature>
<dbReference type="InterPro" id="IPR036612">
    <property type="entry name" value="KH_dom_type_1_sf"/>
</dbReference>
<dbReference type="SMART" id="SM00322">
    <property type="entry name" value="KH"/>
    <property type="match status" value="1"/>
</dbReference>
<reference evidence="10 11" key="1">
    <citation type="submission" date="2016-01" db="EMBL/GenBank/DDBJ databases">
        <title>The new phylogeny of the genus Mycobacterium.</title>
        <authorList>
            <person name="Tarcisio F."/>
            <person name="Conor M."/>
            <person name="Antonella G."/>
            <person name="Elisabetta G."/>
            <person name="Giulia F.S."/>
            <person name="Sara T."/>
            <person name="Anna F."/>
            <person name="Clotilde B."/>
            <person name="Roberto B."/>
            <person name="Veronica D.S."/>
            <person name="Fabio R."/>
            <person name="Monica P."/>
            <person name="Olivier J."/>
            <person name="Enrico T."/>
            <person name="Nicola S."/>
        </authorList>
    </citation>
    <scope>NUCLEOTIDE SEQUENCE [LARGE SCALE GENOMIC DNA]</scope>
    <source>
        <strain evidence="10 11">DSM 44153</strain>
    </source>
</reference>